<protein>
    <submittedName>
        <fullName evidence="1">Glycoside hydrolase family 79</fullName>
    </submittedName>
</protein>
<dbReference type="Pfam" id="PF03662">
    <property type="entry name" value="Glyco_hydro_79n"/>
    <property type="match status" value="1"/>
</dbReference>
<dbReference type="eggNOG" id="ENOG502Z9F7">
    <property type="taxonomic scope" value="Bacteria"/>
</dbReference>
<dbReference type="GO" id="GO:0031012">
    <property type="term" value="C:extracellular matrix"/>
    <property type="evidence" value="ECO:0007669"/>
    <property type="project" value="TreeGrafter"/>
</dbReference>
<dbReference type="GO" id="GO:0016020">
    <property type="term" value="C:membrane"/>
    <property type="evidence" value="ECO:0007669"/>
    <property type="project" value="InterPro"/>
</dbReference>
<dbReference type="SUPFAM" id="SSF51445">
    <property type="entry name" value="(Trans)glycosidases"/>
    <property type="match status" value="1"/>
</dbReference>
<evidence type="ECO:0000313" key="1">
    <source>
        <dbReference type="EMBL" id="ADK79415.1"/>
    </source>
</evidence>
<dbReference type="GO" id="GO:0005615">
    <property type="term" value="C:extracellular space"/>
    <property type="evidence" value="ECO:0007669"/>
    <property type="project" value="TreeGrafter"/>
</dbReference>
<dbReference type="EMBL" id="CP002116">
    <property type="protein sequence ID" value="ADK79415.1"/>
    <property type="molecule type" value="Genomic_DNA"/>
</dbReference>
<dbReference type="KEGG" id="ssm:Spirs_0259"/>
<organism evidence="1 2">
    <name type="scientific">Sediminispirochaeta smaragdinae (strain DSM 11293 / JCM 15392 / SEBR 4228)</name>
    <name type="common">Spirochaeta smaragdinae</name>
    <dbReference type="NCBI Taxonomy" id="573413"/>
    <lineage>
        <taxon>Bacteria</taxon>
        <taxon>Pseudomonadati</taxon>
        <taxon>Spirochaetota</taxon>
        <taxon>Spirochaetia</taxon>
        <taxon>Spirochaetales</taxon>
        <taxon>Spirochaetaceae</taxon>
        <taxon>Sediminispirochaeta</taxon>
    </lineage>
</organism>
<dbReference type="Gene3D" id="3.20.20.80">
    <property type="entry name" value="Glycosidases"/>
    <property type="match status" value="1"/>
</dbReference>
<dbReference type="STRING" id="573413.Spirs_0259"/>
<proteinExistence type="predicted"/>
<dbReference type="PANTHER" id="PTHR46145:SF4">
    <property type="entry name" value="HEPARANASE"/>
    <property type="match status" value="1"/>
</dbReference>
<dbReference type="InterPro" id="IPR017853">
    <property type="entry name" value="GH"/>
</dbReference>
<accession>E1RAC4</accession>
<dbReference type="HOGENOM" id="CLU_021823_0_1_12"/>
<keyword evidence="2" id="KW-1185">Reference proteome</keyword>
<dbReference type="InterPro" id="IPR005199">
    <property type="entry name" value="Glyco_hydro_79"/>
</dbReference>
<reference evidence="1 2" key="1">
    <citation type="journal article" date="2010" name="Stand. Genomic Sci.">
        <title>Complete genome sequence of Spirochaeta smaragdinae type strain (SEBR 4228).</title>
        <authorList>
            <person name="Mavromatis K."/>
            <person name="Yasawong M."/>
            <person name="Chertkov O."/>
            <person name="Lapidus A."/>
            <person name="Lucas S."/>
            <person name="Nolan M."/>
            <person name="Del Rio T.G."/>
            <person name="Tice H."/>
            <person name="Cheng J.F."/>
            <person name="Pitluck S."/>
            <person name="Liolios K."/>
            <person name="Ivanova N."/>
            <person name="Tapia R."/>
            <person name="Han C."/>
            <person name="Bruce D."/>
            <person name="Goodwin L."/>
            <person name="Pati A."/>
            <person name="Chen A."/>
            <person name="Palaniappan K."/>
            <person name="Land M."/>
            <person name="Hauser L."/>
            <person name="Chang Y.J."/>
            <person name="Jeffries C.D."/>
            <person name="Detter J.C."/>
            <person name="Rohde M."/>
            <person name="Brambilla E."/>
            <person name="Spring S."/>
            <person name="Goker M."/>
            <person name="Sikorski J."/>
            <person name="Woyke T."/>
            <person name="Bristow J."/>
            <person name="Eisen J.A."/>
            <person name="Markowitz V."/>
            <person name="Hugenholtz P."/>
            <person name="Klenk H.P."/>
            <person name="Kyrpides N.C."/>
        </authorList>
    </citation>
    <scope>NUCLEOTIDE SEQUENCE [LARGE SCALE GENOMIC DNA]</scope>
    <source>
        <strain evidence="2">DSM 11293 / JCM 15392 / SEBR 4228</strain>
    </source>
</reference>
<dbReference type="CAZy" id="GH79">
    <property type="family name" value="Glycoside Hydrolase Family 79"/>
</dbReference>
<keyword evidence="1" id="KW-0378">Hydrolase</keyword>
<gene>
    <name evidence="1" type="ordered locus">Spirs_0259</name>
</gene>
<evidence type="ECO:0000313" key="2">
    <source>
        <dbReference type="Proteomes" id="UP000002318"/>
    </source>
</evidence>
<dbReference type="GO" id="GO:0016798">
    <property type="term" value="F:hydrolase activity, acting on glycosyl bonds"/>
    <property type="evidence" value="ECO:0007669"/>
    <property type="project" value="InterPro"/>
</dbReference>
<dbReference type="AlphaFoldDB" id="E1RAC4"/>
<name>E1RAC4_SEDSS</name>
<sequence length="529" mass="59230">MNGNYYPVSMSSPRHYTICIGSRKPIRSLPADFLSLTIDSSLLLGGHWWGKSRSFAKGVSGEQVAPLDLEHSQLVAYAAQLAPAMLRIGGTEADWVRYKMGKKALRKLRGAKPASHRIGNSNDRPAYELVLKKGVWKRLNRFIKESGFDLLFTLSAGPADRDSNGAWRSDNAMRLVAYSVQKGFRVAAWEFGNEVNGFPFLYGPKKRVSASQYSRDFEYFSESVKHIDPQAKIIGPASAIWPIIGEPNPIIKKLCVSPAARHLDAVSWHYYPQQSHHGPIAVRRAGTYRMLSPGNLNDIVRWNRNIQRYLKKSREHPTSTENWLTETAHALYGGEPGLSDSFVSTLWWLDELGVLARNGVDKVFRQSLIGARYGLLDQESMKPKPDYYASFLWKKLMGNLVLETGTTIGTNKKLRYYRHTTGAYFAGSAAEALLLINLNRKTSAHVEITTPDAPFSIGHTILLQADGGFTSKSMLVNGVPAEDDLVFSWGTKKVMKKYKISGKKNERITKELSLPPLSALFYLFARPEN</sequence>
<dbReference type="PANTHER" id="PTHR46145">
    <property type="entry name" value="HEPARANASE"/>
    <property type="match status" value="1"/>
</dbReference>
<dbReference type="Proteomes" id="UP000002318">
    <property type="component" value="Chromosome"/>
</dbReference>